<name>A0AAU9JAM9_9CILI</name>
<dbReference type="SFLD" id="SFLDG00363">
    <property type="entry name" value="AMPS_(cytGST):_Alpha-__Mu-__Pi"/>
    <property type="match status" value="1"/>
</dbReference>
<organism evidence="3 4">
    <name type="scientific">Blepharisma stoltei</name>
    <dbReference type="NCBI Taxonomy" id="1481888"/>
    <lineage>
        <taxon>Eukaryota</taxon>
        <taxon>Sar</taxon>
        <taxon>Alveolata</taxon>
        <taxon>Ciliophora</taxon>
        <taxon>Postciliodesmatophora</taxon>
        <taxon>Heterotrichea</taxon>
        <taxon>Heterotrichida</taxon>
        <taxon>Blepharismidae</taxon>
        <taxon>Blepharisma</taxon>
    </lineage>
</organism>
<evidence type="ECO:0000313" key="3">
    <source>
        <dbReference type="EMBL" id="CAG9324325.1"/>
    </source>
</evidence>
<dbReference type="InterPro" id="IPR050213">
    <property type="entry name" value="GST_superfamily"/>
</dbReference>
<dbReference type="EMBL" id="CAJZBQ010000036">
    <property type="protein sequence ID" value="CAG9324325.1"/>
    <property type="molecule type" value="Genomic_DNA"/>
</dbReference>
<proteinExistence type="predicted"/>
<dbReference type="PANTHER" id="PTHR11571:SF150">
    <property type="entry name" value="GLUTATHIONE S-TRANSFERASE"/>
    <property type="match status" value="1"/>
</dbReference>
<sequence>MSQIRLHYFDVFGRGETSRIILKYLGLEFEDVRYTHETWNETKTSGIAEFFQLPLLQIDGHNLVQSRAIEKYLLRRAGLISNDLLANYQSESLVGYIDDIVNIIIKFMIIDKDMEGLLKWVQEQLPERLKIIEKRLNESNTHFVGDSISHADFVVFEFIYDGYLRPQRVATARPLLEAHSPRLIQFAENFKSHPSLAAYLATREERDH</sequence>
<dbReference type="Gene3D" id="1.20.1050.130">
    <property type="match status" value="1"/>
</dbReference>
<evidence type="ECO:0008006" key="5">
    <source>
        <dbReference type="Google" id="ProtNLM"/>
    </source>
</evidence>
<dbReference type="GO" id="GO:0006749">
    <property type="term" value="P:glutathione metabolic process"/>
    <property type="evidence" value="ECO:0007669"/>
    <property type="project" value="TreeGrafter"/>
</dbReference>
<reference evidence="3" key="1">
    <citation type="submission" date="2021-09" db="EMBL/GenBank/DDBJ databases">
        <authorList>
            <consortium name="AG Swart"/>
            <person name="Singh M."/>
            <person name="Singh A."/>
            <person name="Seah K."/>
            <person name="Emmerich C."/>
        </authorList>
    </citation>
    <scope>NUCLEOTIDE SEQUENCE</scope>
    <source>
        <strain evidence="3">ATCC30299</strain>
    </source>
</reference>
<feature type="domain" description="GST N-terminal" evidence="1">
    <location>
        <begin position="2"/>
        <end position="81"/>
    </location>
</feature>
<keyword evidence="4" id="KW-1185">Reference proteome</keyword>
<dbReference type="CDD" id="cd03039">
    <property type="entry name" value="GST_N_Sigma_like"/>
    <property type="match status" value="1"/>
</dbReference>
<dbReference type="Proteomes" id="UP001162131">
    <property type="component" value="Unassembled WGS sequence"/>
</dbReference>
<dbReference type="SFLD" id="SFLDS00019">
    <property type="entry name" value="Glutathione_Transferase_(cytos"/>
    <property type="match status" value="1"/>
</dbReference>
<evidence type="ECO:0000313" key="4">
    <source>
        <dbReference type="Proteomes" id="UP001162131"/>
    </source>
</evidence>
<comment type="caution">
    <text evidence="3">The sequence shown here is derived from an EMBL/GenBank/DDBJ whole genome shotgun (WGS) entry which is preliminary data.</text>
</comment>
<dbReference type="PROSITE" id="PS50405">
    <property type="entry name" value="GST_CTER"/>
    <property type="match status" value="1"/>
</dbReference>
<dbReference type="SFLD" id="SFLDG01205">
    <property type="entry name" value="AMPS.1"/>
    <property type="match status" value="1"/>
</dbReference>
<dbReference type="InterPro" id="IPR036249">
    <property type="entry name" value="Thioredoxin-like_sf"/>
</dbReference>
<dbReference type="SUPFAM" id="SSF52833">
    <property type="entry name" value="Thioredoxin-like"/>
    <property type="match status" value="1"/>
</dbReference>
<dbReference type="InterPro" id="IPR004046">
    <property type="entry name" value="GST_C"/>
</dbReference>
<dbReference type="SUPFAM" id="SSF47616">
    <property type="entry name" value="GST C-terminal domain-like"/>
    <property type="match status" value="1"/>
</dbReference>
<dbReference type="InterPro" id="IPR036282">
    <property type="entry name" value="Glutathione-S-Trfase_C_sf"/>
</dbReference>
<dbReference type="AlphaFoldDB" id="A0AAU9JAM9"/>
<gene>
    <name evidence="3" type="ORF">BSTOLATCC_MIC36117</name>
</gene>
<evidence type="ECO:0000259" key="1">
    <source>
        <dbReference type="PROSITE" id="PS50404"/>
    </source>
</evidence>
<dbReference type="Pfam" id="PF14497">
    <property type="entry name" value="GST_C_3"/>
    <property type="match status" value="1"/>
</dbReference>
<protein>
    <recommendedName>
        <fullName evidence="5">Glutathione S-transferase</fullName>
    </recommendedName>
</protein>
<dbReference type="InterPro" id="IPR004045">
    <property type="entry name" value="Glutathione_S-Trfase_N"/>
</dbReference>
<evidence type="ECO:0000259" key="2">
    <source>
        <dbReference type="PROSITE" id="PS50405"/>
    </source>
</evidence>
<dbReference type="Pfam" id="PF02798">
    <property type="entry name" value="GST_N"/>
    <property type="match status" value="1"/>
</dbReference>
<accession>A0AAU9JAM9</accession>
<dbReference type="GO" id="GO:0004364">
    <property type="term" value="F:glutathione transferase activity"/>
    <property type="evidence" value="ECO:0007669"/>
    <property type="project" value="TreeGrafter"/>
</dbReference>
<dbReference type="InterPro" id="IPR010987">
    <property type="entry name" value="Glutathione-S-Trfase_C-like"/>
</dbReference>
<dbReference type="PROSITE" id="PS50404">
    <property type="entry name" value="GST_NTER"/>
    <property type="match status" value="1"/>
</dbReference>
<dbReference type="PANTHER" id="PTHR11571">
    <property type="entry name" value="GLUTATHIONE S-TRANSFERASE"/>
    <property type="match status" value="1"/>
</dbReference>
<dbReference type="InterPro" id="IPR040079">
    <property type="entry name" value="Glutathione_S-Trfase"/>
</dbReference>
<feature type="domain" description="GST C-terminal" evidence="2">
    <location>
        <begin position="83"/>
        <end position="208"/>
    </location>
</feature>